<dbReference type="GO" id="GO:0016197">
    <property type="term" value="P:endosomal transport"/>
    <property type="evidence" value="ECO:0007669"/>
    <property type="project" value="TreeGrafter"/>
</dbReference>
<feature type="compositionally biased region" description="Acidic residues" evidence="1">
    <location>
        <begin position="198"/>
        <end position="216"/>
    </location>
</feature>
<feature type="domain" description="AAA+ ATPase" evidence="2">
    <location>
        <begin position="647"/>
        <end position="796"/>
    </location>
</feature>
<dbReference type="GO" id="GO:0007033">
    <property type="term" value="P:vacuole organization"/>
    <property type="evidence" value="ECO:0007669"/>
    <property type="project" value="TreeGrafter"/>
</dbReference>
<dbReference type="InterPro" id="IPR003959">
    <property type="entry name" value="ATPase_AAA_core"/>
</dbReference>
<comment type="caution">
    <text evidence="3">The sequence shown here is derived from an EMBL/GenBank/DDBJ whole genome shotgun (WGS) entry which is preliminary data.</text>
</comment>
<feature type="compositionally biased region" description="Basic and acidic residues" evidence="1">
    <location>
        <begin position="472"/>
        <end position="481"/>
    </location>
</feature>
<feature type="region of interest" description="Disordered" evidence="1">
    <location>
        <begin position="890"/>
        <end position="911"/>
    </location>
</feature>
<keyword evidence="4" id="KW-1185">Reference proteome</keyword>
<sequence>MIDRGGLDPPNMDLEMFEALLASMQQSLPQGTYDDVDDDDDDDYDDDDDDDDDDDYEYGNHEHSIHTMANPYGGGGEAGGDMGGVALPTMQTMSILQGLLNMNPNALPGGVQDMGGAMSSAIGGAIGGAMGGMGSPMDGSAGNFLSNMPSFLPAGMNTEMAGSLAGAFAGGMNALMDGFAGNPNGASISEYHDDDILSDEEDEEEDDDVDDDDELDERSGLGSVAVAAAGVAAVGTVGGMMASRLLGSNHGPSTPVPHMTHPDHPALTAPHPAHGSHPPPVGFTPNFNPVDLLGAPGPHPQMSSSIPGTVPSLHHTNMAPSMSGGTVRSVDPLAGVSMGLAGVVAGAGILAPVVSGLLAATSKPGKLDNSDASSVTLGGDDSFNTSTKTLPADRSIDSVDKAAAALDKTRISSPAKEEGKPKPAAPETKSDGSKPVPAKNAEENPKKEDGEKKVEDTRLTSSDANEAPTKAPNKDDPEGDKSSLGADSVPGSEEAGDGKSDTESVRKKTPSPVLVGKHGRLSPTGSESTPVLESASCASITDLASATESMRDSDTDNHSDAHNVTANLSDLDNDLHENQPKVHAQPHYPAVGNAQPHYAVGGALPIVIEKPTFGWQSMVGLDTAKDALKNLFMSEAFPEVYEGTQGMCKGVLLFGPSGSGKTCLARALAKEATENKDAILIGIATGYIVSQPPMEAPKLVRYLFDHARMHGPAVILYDDVDALCYDRNSETALRAKAELLAQIRGLTTLNPPYPPRIDPTTFNDGIMVLGTTNQPWLLEDELRRIFTYNIHVKLPGEKAREELFRMFLQALSHTVTDDQFKCLVAKSEGYSAADINTVIRHVANRPPDPQKYIQNVPRNINYDDLATVMTDYRCRFTEDTATKYQSYIKAATHRSEERREDKGEERGKPKGVRKFGQKICKSIAAAFIAVID</sequence>
<evidence type="ECO:0000313" key="4">
    <source>
        <dbReference type="Proteomes" id="UP001292094"/>
    </source>
</evidence>
<feature type="compositionally biased region" description="Basic and acidic residues" evidence="1">
    <location>
        <begin position="440"/>
        <end position="458"/>
    </location>
</feature>
<feature type="region of interest" description="Disordered" evidence="1">
    <location>
        <begin position="407"/>
        <end position="534"/>
    </location>
</feature>
<dbReference type="InterPro" id="IPR050304">
    <property type="entry name" value="MT-severing_AAA_ATPase"/>
</dbReference>
<feature type="region of interest" description="Disordered" evidence="1">
    <location>
        <begin position="198"/>
        <end position="221"/>
    </location>
</feature>
<dbReference type="Gene3D" id="1.10.8.60">
    <property type="match status" value="1"/>
</dbReference>
<accession>A0AAE1PTG1</accession>
<organism evidence="3 4">
    <name type="scientific">Petrolisthes manimaculis</name>
    <dbReference type="NCBI Taxonomy" id="1843537"/>
    <lineage>
        <taxon>Eukaryota</taxon>
        <taxon>Metazoa</taxon>
        <taxon>Ecdysozoa</taxon>
        <taxon>Arthropoda</taxon>
        <taxon>Crustacea</taxon>
        <taxon>Multicrustacea</taxon>
        <taxon>Malacostraca</taxon>
        <taxon>Eumalacostraca</taxon>
        <taxon>Eucarida</taxon>
        <taxon>Decapoda</taxon>
        <taxon>Pleocyemata</taxon>
        <taxon>Anomura</taxon>
        <taxon>Galatheoidea</taxon>
        <taxon>Porcellanidae</taxon>
        <taxon>Petrolisthes</taxon>
    </lineage>
</organism>
<dbReference type="Proteomes" id="UP001292094">
    <property type="component" value="Unassembled WGS sequence"/>
</dbReference>
<feature type="region of interest" description="Disordered" evidence="1">
    <location>
        <begin position="361"/>
        <end position="391"/>
    </location>
</feature>
<feature type="compositionally biased region" description="Acidic residues" evidence="1">
    <location>
        <begin position="34"/>
        <end position="57"/>
    </location>
</feature>
<dbReference type="Gene3D" id="3.40.50.300">
    <property type="entry name" value="P-loop containing nucleotide triphosphate hydrolases"/>
    <property type="match status" value="1"/>
</dbReference>
<proteinExistence type="predicted"/>
<feature type="compositionally biased region" description="Basic and acidic residues" evidence="1">
    <location>
        <begin position="496"/>
        <end position="506"/>
    </location>
</feature>
<dbReference type="InterPro" id="IPR027417">
    <property type="entry name" value="P-loop_NTPase"/>
</dbReference>
<dbReference type="InterPro" id="IPR003593">
    <property type="entry name" value="AAA+_ATPase"/>
</dbReference>
<feature type="region of interest" description="Disordered" evidence="1">
    <location>
        <begin position="23"/>
        <end position="75"/>
    </location>
</feature>
<evidence type="ECO:0000259" key="2">
    <source>
        <dbReference type="SMART" id="SM00382"/>
    </source>
</evidence>
<feature type="region of interest" description="Disordered" evidence="1">
    <location>
        <begin position="571"/>
        <end position="590"/>
    </location>
</feature>
<dbReference type="EMBL" id="JAWZYT010001345">
    <property type="protein sequence ID" value="KAK4313135.1"/>
    <property type="molecule type" value="Genomic_DNA"/>
</dbReference>
<dbReference type="GO" id="GO:0005524">
    <property type="term" value="F:ATP binding"/>
    <property type="evidence" value="ECO:0007669"/>
    <property type="project" value="InterPro"/>
</dbReference>
<reference evidence="3" key="1">
    <citation type="submission" date="2023-11" db="EMBL/GenBank/DDBJ databases">
        <title>Genome assemblies of two species of porcelain crab, Petrolisthes cinctipes and Petrolisthes manimaculis (Anomura: Porcellanidae).</title>
        <authorList>
            <person name="Angst P."/>
        </authorList>
    </citation>
    <scope>NUCLEOTIDE SEQUENCE</scope>
    <source>
        <strain evidence="3">PB745_02</strain>
        <tissue evidence="3">Gill</tissue>
    </source>
</reference>
<dbReference type="SUPFAM" id="SSF52540">
    <property type="entry name" value="P-loop containing nucleoside triphosphate hydrolases"/>
    <property type="match status" value="1"/>
</dbReference>
<name>A0AAE1PTG1_9EUCA</name>
<feature type="compositionally biased region" description="Polar residues" evidence="1">
    <location>
        <begin position="370"/>
        <end position="389"/>
    </location>
</feature>
<dbReference type="AlphaFoldDB" id="A0AAE1PTG1"/>
<feature type="compositionally biased region" description="Basic and acidic residues" evidence="1">
    <location>
        <begin position="893"/>
        <end position="908"/>
    </location>
</feature>
<dbReference type="GO" id="GO:0016887">
    <property type="term" value="F:ATP hydrolysis activity"/>
    <property type="evidence" value="ECO:0007669"/>
    <property type="project" value="InterPro"/>
</dbReference>
<evidence type="ECO:0000256" key="1">
    <source>
        <dbReference type="SAM" id="MobiDB-lite"/>
    </source>
</evidence>
<dbReference type="SMART" id="SM00382">
    <property type="entry name" value="AAA"/>
    <property type="match status" value="1"/>
</dbReference>
<feature type="compositionally biased region" description="Polar residues" evidence="1">
    <location>
        <begin position="523"/>
        <end position="534"/>
    </location>
</feature>
<feature type="region of interest" description="Disordered" evidence="1">
    <location>
        <begin position="245"/>
        <end position="275"/>
    </location>
</feature>
<dbReference type="Pfam" id="PF00004">
    <property type="entry name" value="AAA"/>
    <property type="match status" value="1"/>
</dbReference>
<gene>
    <name evidence="3" type="ORF">Pmani_015477</name>
</gene>
<feature type="compositionally biased region" description="Basic and acidic residues" evidence="1">
    <location>
        <begin position="549"/>
        <end position="561"/>
    </location>
</feature>
<evidence type="ECO:0000313" key="3">
    <source>
        <dbReference type="EMBL" id="KAK4313135.1"/>
    </source>
</evidence>
<dbReference type="PANTHER" id="PTHR23074:SF83">
    <property type="entry name" value="VACUOLAR PROTEIN SORTING-ASSOCIATED PROTEIN 4A"/>
    <property type="match status" value="1"/>
</dbReference>
<feature type="region of interest" description="Disordered" evidence="1">
    <location>
        <begin position="545"/>
        <end position="564"/>
    </location>
</feature>
<protein>
    <recommendedName>
        <fullName evidence="2">AAA+ ATPase domain-containing protein</fullName>
    </recommendedName>
</protein>
<feature type="compositionally biased region" description="Basic and acidic residues" evidence="1">
    <location>
        <begin position="407"/>
        <end position="421"/>
    </location>
</feature>
<dbReference type="PANTHER" id="PTHR23074">
    <property type="entry name" value="AAA DOMAIN-CONTAINING"/>
    <property type="match status" value="1"/>
</dbReference>